<gene>
    <name evidence="2" type="ORF">SAMN05444486_103566</name>
</gene>
<feature type="transmembrane region" description="Helical" evidence="1">
    <location>
        <begin position="174"/>
        <end position="195"/>
    </location>
</feature>
<evidence type="ECO:0000256" key="1">
    <source>
        <dbReference type="SAM" id="Phobius"/>
    </source>
</evidence>
<dbReference type="GeneID" id="78125509"/>
<accession>A0A1H3MFR3</accession>
<keyword evidence="1" id="KW-0812">Transmembrane</keyword>
<proteinExistence type="predicted"/>
<evidence type="ECO:0000313" key="2">
    <source>
        <dbReference type="EMBL" id="SDY75148.1"/>
    </source>
</evidence>
<keyword evidence="1" id="KW-1133">Transmembrane helix</keyword>
<dbReference type="OrthoDB" id="7280060at2"/>
<feature type="transmembrane region" description="Helical" evidence="1">
    <location>
        <begin position="61"/>
        <end position="78"/>
    </location>
</feature>
<dbReference type="RefSeq" id="WP_143037440.1">
    <property type="nucleotide sequence ID" value="NZ_CALJFH010000001.1"/>
</dbReference>
<feature type="transmembrane region" description="Helical" evidence="1">
    <location>
        <begin position="331"/>
        <end position="351"/>
    </location>
</feature>
<dbReference type="AlphaFoldDB" id="A0A1H3MFR3"/>
<evidence type="ECO:0000313" key="3">
    <source>
        <dbReference type="Proteomes" id="UP000199026"/>
    </source>
</evidence>
<dbReference type="Pfam" id="PF13687">
    <property type="entry name" value="DUF4153"/>
    <property type="match status" value="1"/>
</dbReference>
<keyword evidence="3" id="KW-1185">Reference proteome</keyword>
<reference evidence="2 3" key="1">
    <citation type="submission" date="2016-10" db="EMBL/GenBank/DDBJ databases">
        <authorList>
            <person name="de Groot N.N."/>
        </authorList>
    </citation>
    <scope>NUCLEOTIDE SEQUENCE [LARGE SCALE GENOMIC DNA]</scope>
    <source>
        <strain evidence="2 3">DSM 24677</strain>
    </source>
</reference>
<feature type="transmembrane region" description="Helical" evidence="1">
    <location>
        <begin position="363"/>
        <end position="386"/>
    </location>
</feature>
<sequence length="499" mass="54804">MKTFLIRGVPNSVQMDGWWMSEPPRETKPKTGTKEQPFFPRIIVLLALVIAGDALTWQADAGLSLALFGLLILLALWLRNSRRGWGGLVVYVLLALPLVEQSQALSLAFFGLGLVLGTSWIVLGGWQGITQWLSTGLRFVLSAPAAIGSEFSAAARFSTAYRPESSLTSMVQVWLLPLGFGLVFASLLLSANPMMESWLATISPSHWLSPSTIQRMLFWCGLALVSLPFLAAPSMQERLKLGLNGPRFPVAPATLNAGSVCRSLILFNALFALQTLTDITYLWGGVALPDDMTYAAYAHRGAYPLLATALLAGVFALLARPFTEDSPLLRIALLAWVAQNVFLVLSSLLRLELYVAQYGLTHLRMAAAIWMVVVALGLALVIYQTIRNKPASWLLGRAALLGLVALYLACFVSFSATIAKHNLGKEVVLDPQYVCFLGKHAEPAIRAYEAAQGQRLCYGRGVKDIQITDWREWGFRDYRLQASLALPLKFEEATVWPTY</sequence>
<feature type="transmembrane region" description="Helical" evidence="1">
    <location>
        <begin position="83"/>
        <end position="99"/>
    </location>
</feature>
<feature type="transmembrane region" description="Helical" evidence="1">
    <location>
        <begin position="265"/>
        <end position="289"/>
    </location>
</feature>
<feature type="transmembrane region" description="Helical" evidence="1">
    <location>
        <begin position="135"/>
        <end position="154"/>
    </location>
</feature>
<feature type="transmembrane region" description="Helical" evidence="1">
    <location>
        <begin position="398"/>
        <end position="419"/>
    </location>
</feature>
<dbReference type="EMBL" id="FNPR01000003">
    <property type="protein sequence ID" value="SDY75148.1"/>
    <property type="molecule type" value="Genomic_DNA"/>
</dbReference>
<protein>
    <submittedName>
        <fullName evidence="2">Uncharacterized protein</fullName>
    </submittedName>
</protein>
<feature type="transmembrane region" description="Helical" evidence="1">
    <location>
        <begin position="105"/>
        <end position="123"/>
    </location>
</feature>
<dbReference type="InterPro" id="IPR025291">
    <property type="entry name" value="DUF4153"/>
</dbReference>
<feature type="transmembrane region" description="Helical" evidence="1">
    <location>
        <begin position="301"/>
        <end position="319"/>
    </location>
</feature>
<name>A0A1H3MFR3_9RHOB</name>
<keyword evidence="1" id="KW-0472">Membrane</keyword>
<dbReference type="STRING" id="576131.SAMN05444486_103566"/>
<dbReference type="Proteomes" id="UP000199026">
    <property type="component" value="Unassembled WGS sequence"/>
</dbReference>
<organism evidence="2 3">
    <name type="scientific">Lentibacter algarum</name>
    <dbReference type="NCBI Taxonomy" id="576131"/>
    <lineage>
        <taxon>Bacteria</taxon>
        <taxon>Pseudomonadati</taxon>
        <taxon>Pseudomonadota</taxon>
        <taxon>Alphaproteobacteria</taxon>
        <taxon>Rhodobacterales</taxon>
        <taxon>Roseobacteraceae</taxon>
        <taxon>Lentibacter</taxon>
    </lineage>
</organism>
<feature type="transmembrane region" description="Helical" evidence="1">
    <location>
        <begin position="38"/>
        <end position="55"/>
    </location>
</feature>